<dbReference type="AlphaFoldDB" id="A0A377B5H8"/>
<dbReference type="EMBL" id="UGED01000008">
    <property type="protein sequence ID" value="STL47707.1"/>
    <property type="molecule type" value="Genomic_DNA"/>
</dbReference>
<organism evidence="1 2">
    <name type="scientific">Escherichia coli</name>
    <dbReference type="NCBI Taxonomy" id="562"/>
    <lineage>
        <taxon>Bacteria</taxon>
        <taxon>Pseudomonadati</taxon>
        <taxon>Pseudomonadota</taxon>
        <taxon>Gammaproteobacteria</taxon>
        <taxon>Enterobacterales</taxon>
        <taxon>Enterobacteriaceae</taxon>
        <taxon>Escherichia</taxon>
    </lineage>
</organism>
<name>A0A377B5H8_ECOLX</name>
<proteinExistence type="predicted"/>
<dbReference type="Proteomes" id="UP000254052">
    <property type="component" value="Unassembled WGS sequence"/>
</dbReference>
<evidence type="ECO:0000313" key="2">
    <source>
        <dbReference type="Proteomes" id="UP000254052"/>
    </source>
</evidence>
<evidence type="ECO:0000313" key="1">
    <source>
        <dbReference type="EMBL" id="STL47707.1"/>
    </source>
</evidence>
<protein>
    <submittedName>
        <fullName evidence="1">Uncharacterized protein</fullName>
    </submittedName>
</protein>
<reference evidence="1 2" key="1">
    <citation type="submission" date="2018-06" db="EMBL/GenBank/DDBJ databases">
        <authorList>
            <consortium name="Pathogen Informatics"/>
            <person name="Doyle S."/>
        </authorList>
    </citation>
    <scope>NUCLEOTIDE SEQUENCE [LARGE SCALE GENOMIC DNA]</scope>
    <source>
        <strain evidence="1 2">NCTC9962</strain>
    </source>
</reference>
<gene>
    <name evidence="1" type="ORF">NCTC9962_03339</name>
</gene>
<sequence length="129" mass="15049">MVRTQQTVRQPVEGADPHTALARAHQLPDTMTHLRRRFVGKRHRHNRVWRAVFHAHQPGDTMHQYARLTTARARQHQKVAAWRGHRFALFVIKAVEQVRNVPLAPPRKNRLGGEAQRPPPKSWVYIQIC</sequence>
<accession>A0A377B5H8</accession>